<dbReference type="SUPFAM" id="SSF50978">
    <property type="entry name" value="WD40 repeat-like"/>
    <property type="match status" value="1"/>
</dbReference>
<dbReference type="InterPro" id="IPR051858">
    <property type="entry name" value="WD_repeat_GAD-1"/>
</dbReference>
<dbReference type="Gene3D" id="2.130.10.10">
    <property type="entry name" value="YVTN repeat-like/Quinoprotein amine dehydrogenase"/>
    <property type="match status" value="2"/>
</dbReference>
<evidence type="ECO:0000256" key="3">
    <source>
        <dbReference type="PROSITE-ProRule" id="PRU00221"/>
    </source>
</evidence>
<dbReference type="PROSITE" id="PS50006">
    <property type="entry name" value="FHA_DOMAIN"/>
    <property type="match status" value="1"/>
</dbReference>
<gene>
    <name evidence="6" type="ORF">QTG54_001460</name>
</gene>
<dbReference type="InterPro" id="IPR008984">
    <property type="entry name" value="SMAD_FHA_dom_sf"/>
</dbReference>
<feature type="domain" description="FHA" evidence="5">
    <location>
        <begin position="48"/>
        <end position="116"/>
    </location>
</feature>
<feature type="region of interest" description="Disordered" evidence="4">
    <location>
        <begin position="229"/>
        <end position="254"/>
    </location>
</feature>
<feature type="compositionally biased region" description="Basic and acidic residues" evidence="4">
    <location>
        <begin position="121"/>
        <end position="137"/>
    </location>
</feature>
<evidence type="ECO:0000259" key="5">
    <source>
        <dbReference type="PROSITE" id="PS50006"/>
    </source>
</evidence>
<dbReference type="SMART" id="SM00320">
    <property type="entry name" value="WD40"/>
    <property type="match status" value="3"/>
</dbReference>
<evidence type="ECO:0000313" key="6">
    <source>
        <dbReference type="EMBL" id="KAK1747497.1"/>
    </source>
</evidence>
<feature type="compositionally biased region" description="Basic and acidic residues" evidence="4">
    <location>
        <begin position="168"/>
        <end position="196"/>
    </location>
</feature>
<keyword evidence="7" id="KW-1185">Reference proteome</keyword>
<organism evidence="6 7">
    <name type="scientific">Skeletonema marinoi</name>
    <dbReference type="NCBI Taxonomy" id="267567"/>
    <lineage>
        <taxon>Eukaryota</taxon>
        <taxon>Sar</taxon>
        <taxon>Stramenopiles</taxon>
        <taxon>Ochrophyta</taxon>
        <taxon>Bacillariophyta</taxon>
        <taxon>Coscinodiscophyceae</taxon>
        <taxon>Thalassiosirophycidae</taxon>
        <taxon>Thalassiosirales</taxon>
        <taxon>Skeletonemataceae</taxon>
        <taxon>Skeletonema</taxon>
        <taxon>Skeletonema marinoi-dohrnii complex</taxon>
    </lineage>
</organism>
<feature type="region of interest" description="Disordered" evidence="4">
    <location>
        <begin position="121"/>
        <end position="196"/>
    </location>
</feature>
<dbReference type="Gene3D" id="2.60.200.20">
    <property type="match status" value="1"/>
</dbReference>
<dbReference type="GO" id="GO:0005634">
    <property type="term" value="C:nucleus"/>
    <property type="evidence" value="ECO:0007669"/>
    <property type="project" value="TreeGrafter"/>
</dbReference>
<dbReference type="GO" id="GO:0035861">
    <property type="term" value="C:site of double-strand break"/>
    <property type="evidence" value="ECO:0007669"/>
    <property type="project" value="TreeGrafter"/>
</dbReference>
<feature type="repeat" description="WD" evidence="3">
    <location>
        <begin position="369"/>
        <end position="404"/>
    </location>
</feature>
<dbReference type="EMBL" id="JATAAI010000002">
    <property type="protein sequence ID" value="KAK1747497.1"/>
    <property type="molecule type" value="Genomic_DNA"/>
</dbReference>
<keyword evidence="1 3" id="KW-0853">WD repeat</keyword>
<dbReference type="Pfam" id="PF00498">
    <property type="entry name" value="FHA"/>
    <property type="match status" value="1"/>
</dbReference>
<dbReference type="InterPro" id="IPR036322">
    <property type="entry name" value="WD40_repeat_dom_sf"/>
</dbReference>
<feature type="compositionally biased region" description="Low complexity" evidence="4">
    <location>
        <begin position="155"/>
        <end position="166"/>
    </location>
</feature>
<protein>
    <submittedName>
        <fullName evidence="6">WDR70-like protein</fullName>
    </submittedName>
</protein>
<name>A0AAD8YJZ0_9STRA</name>
<dbReference type="InterPro" id="IPR015943">
    <property type="entry name" value="WD40/YVTN_repeat-like_dom_sf"/>
</dbReference>
<comment type="caution">
    <text evidence="6">The sequence shown here is derived from an EMBL/GenBank/DDBJ whole genome shotgun (WGS) entry which is preliminary data.</text>
</comment>
<dbReference type="SUPFAM" id="SSF49879">
    <property type="entry name" value="SMAD/FHA domain"/>
    <property type="match status" value="1"/>
</dbReference>
<dbReference type="InterPro" id="IPR001680">
    <property type="entry name" value="WD40_rpt"/>
</dbReference>
<dbReference type="PROSITE" id="PS50082">
    <property type="entry name" value="WD_REPEATS_2"/>
    <property type="match status" value="1"/>
</dbReference>
<dbReference type="CDD" id="cd00060">
    <property type="entry name" value="FHA"/>
    <property type="match status" value="1"/>
</dbReference>
<evidence type="ECO:0000313" key="7">
    <source>
        <dbReference type="Proteomes" id="UP001224775"/>
    </source>
</evidence>
<evidence type="ECO:0000256" key="4">
    <source>
        <dbReference type="SAM" id="MobiDB-lite"/>
    </source>
</evidence>
<evidence type="ECO:0000256" key="2">
    <source>
        <dbReference type="ARBA" id="ARBA00022737"/>
    </source>
</evidence>
<dbReference type="PANTHER" id="PTHR16017">
    <property type="entry name" value="GASTRULATION DEFECTIVE PROTEIN 1-RELATED"/>
    <property type="match status" value="1"/>
</dbReference>
<keyword evidence="2" id="KW-0677">Repeat</keyword>
<dbReference type="AlphaFoldDB" id="A0AAD8YJZ0"/>
<dbReference type="Pfam" id="PF00400">
    <property type="entry name" value="WD40"/>
    <property type="match status" value="3"/>
</dbReference>
<reference evidence="6" key="1">
    <citation type="submission" date="2023-06" db="EMBL/GenBank/DDBJ databases">
        <title>Survivors Of The Sea: Transcriptome response of Skeletonema marinoi to long-term dormancy.</title>
        <authorList>
            <person name="Pinder M.I.M."/>
            <person name="Kourtchenko O."/>
            <person name="Robertson E.K."/>
            <person name="Larsson T."/>
            <person name="Maumus F."/>
            <person name="Osuna-Cruz C.M."/>
            <person name="Vancaester E."/>
            <person name="Stenow R."/>
            <person name="Vandepoele K."/>
            <person name="Ploug H."/>
            <person name="Bruchert V."/>
            <person name="Godhe A."/>
            <person name="Topel M."/>
        </authorList>
    </citation>
    <scope>NUCLEOTIDE SEQUENCE</scope>
    <source>
        <strain evidence="6">R05AC</strain>
    </source>
</reference>
<evidence type="ECO:0000256" key="1">
    <source>
        <dbReference type="ARBA" id="ARBA00022574"/>
    </source>
</evidence>
<accession>A0AAD8YJZ0</accession>
<feature type="compositionally biased region" description="Low complexity" evidence="4">
    <location>
        <begin position="236"/>
        <end position="251"/>
    </location>
</feature>
<sequence length="820" mass="88865">MSSAVNNIDDEVGIPTDAKLSIPPSLSAPAKLIFSSSNDAEKLLPGLITIAKSSDRSSSDSNNNSANISLQSSMRDTARCIIVGRQASAADIRQNSHVVIQDLGGKHGTYVNNQRLEKHGKIELPLEGKEHTVRFDSPKAAAKGTQHASEENKDQSQSLSQPLQQSEVTDKVDETNPDEKALHTNEDASSTRESREAQIAAMIASFDAAPSYKNSLHSKDQSNEYNLPITSSITLSPGSDSFTSSDGTGTSIQSNSSVSALCFEPSGSRLVAGHRDGTLRYYAFNGMKPALATTSSKTLYAPFRIVDSYNDPLDSTGRHVVTALNVSSSGGQWIIGTTSSQPRVVDREGRTTLYHFMKGDVYVTDSSKNKGHTASVTGVAFHPLGQEICWSCSYDGSVRQWDVSGRGKTQFQKLVSQKVISKCKNEKGQRTQIVSNLSVIPMEGRLWLVHRAVVFKSGAALEVHGISAHGGTKPVTFVTFIGDGSKIASRSDSDDTVRIWNVEKMEKDSGSFSRKRSGGLPALNESANCAFSPDGTVVCAGSSVNPREPNCCGKLKFYRLPEEPKNGKPIKEAKKEKKKKESAILDPIVELDLNQIAVGTSDGLIHVLFDQTLSSKGALIPSSRSVRPSDGLSDLLRTRAPTGSAAFLAGSNANIQTPNALPLFREEARATRKVKEEPPVTGGIKTGTGAGGNIHLLSPYTVKTFRKLSKIRTLQDRTPEKNFSSTTKLRRIDFDDDRIDLDDIAAERIDFDEDRIDADDIAAECIDLAEDRIDDIAVDRIDADDLPDDCSDDLADDCDLIDDLAEEWFESLIEPLIDPR</sequence>
<dbReference type="PANTHER" id="PTHR16017:SF0">
    <property type="entry name" value="WD REPEAT-CONTAINING PROTEIN 70"/>
    <property type="match status" value="1"/>
</dbReference>
<dbReference type="Proteomes" id="UP001224775">
    <property type="component" value="Unassembled WGS sequence"/>
</dbReference>
<dbReference type="InterPro" id="IPR000253">
    <property type="entry name" value="FHA_dom"/>
</dbReference>
<proteinExistence type="predicted"/>